<keyword evidence="1" id="KW-0732">Signal</keyword>
<gene>
    <name evidence="2" type="ORF">SINC0208_LOCUS4066</name>
</gene>
<evidence type="ECO:0000256" key="1">
    <source>
        <dbReference type="SAM" id="SignalP"/>
    </source>
</evidence>
<evidence type="ECO:0000313" key="2">
    <source>
        <dbReference type="EMBL" id="CAE0323481.1"/>
    </source>
</evidence>
<reference evidence="2" key="1">
    <citation type="submission" date="2021-01" db="EMBL/GenBank/DDBJ databases">
        <authorList>
            <person name="Corre E."/>
            <person name="Pelletier E."/>
            <person name="Niang G."/>
            <person name="Scheremetjew M."/>
            <person name="Finn R."/>
            <person name="Kale V."/>
            <person name="Holt S."/>
            <person name="Cochrane G."/>
            <person name="Meng A."/>
            <person name="Brown T."/>
            <person name="Cohen L."/>
        </authorList>
    </citation>
    <scope>NUCLEOTIDE SEQUENCE</scope>
    <source>
        <strain evidence="2">S3</strain>
    </source>
</reference>
<evidence type="ECO:0008006" key="3">
    <source>
        <dbReference type="Google" id="ProtNLM"/>
    </source>
</evidence>
<protein>
    <recommendedName>
        <fullName evidence="3">Secreted protein</fullName>
    </recommendedName>
</protein>
<dbReference type="AlphaFoldDB" id="A0A7S3IHC3"/>
<accession>A0A7S3IHC3</accession>
<feature type="signal peptide" evidence="1">
    <location>
        <begin position="1"/>
        <end position="33"/>
    </location>
</feature>
<name>A0A7S3IHC3_9SPIT</name>
<feature type="chain" id="PRO_5030733269" description="Secreted protein" evidence="1">
    <location>
        <begin position="34"/>
        <end position="325"/>
    </location>
</feature>
<sequence>MVPLALSSCLHLLGKLLLVLLDDLVILLLQLLAEDLVQEGLFLHGIDDVLGDKGGDVRLPFKLLLLLHLQAQLLLENLLNIGLRVACVLVQILKLIIRNWVLILKRTGDPLAVGVGSSGVRTTTSVLAELQTDFCSELGLGHSRVIPLDGPIVDEFILIALADVQLLKYSLQVVVVRVLGKAQVSAVSHVLEELLWAVSSELFDSHVDLSFLDFLVLLVLRLRLQTLPGQFTFQEIEQNIPSTFQVVSSALLNSDVSVGTSIPRCASQAFALLIRNMLTVRLLPLLSKAIVDQKESRGVVIETHQDIFRLEVSVNIASIMEHLNS</sequence>
<organism evidence="2">
    <name type="scientific">Strombidium inclinatum</name>
    <dbReference type="NCBI Taxonomy" id="197538"/>
    <lineage>
        <taxon>Eukaryota</taxon>
        <taxon>Sar</taxon>
        <taxon>Alveolata</taxon>
        <taxon>Ciliophora</taxon>
        <taxon>Intramacronucleata</taxon>
        <taxon>Spirotrichea</taxon>
        <taxon>Oligotrichia</taxon>
        <taxon>Strombidiidae</taxon>
        <taxon>Strombidium</taxon>
    </lineage>
</organism>
<dbReference type="EMBL" id="HBIH01009974">
    <property type="protein sequence ID" value="CAE0323481.1"/>
    <property type="molecule type" value="Transcribed_RNA"/>
</dbReference>
<proteinExistence type="predicted"/>